<accession>A0ABX9JR42</accession>
<dbReference type="Proteomes" id="UP000256345">
    <property type="component" value="Unassembled WGS sequence"/>
</dbReference>
<dbReference type="GO" id="GO:0032259">
    <property type="term" value="P:methylation"/>
    <property type="evidence" value="ECO:0007669"/>
    <property type="project" value="UniProtKB-KW"/>
</dbReference>
<dbReference type="CDD" id="cd00761">
    <property type="entry name" value="Glyco_tranf_GTA_type"/>
    <property type="match status" value="1"/>
</dbReference>
<keyword evidence="6" id="KW-1185">Reference proteome</keyword>
<dbReference type="InterPro" id="IPR001173">
    <property type="entry name" value="Glyco_trans_2-like"/>
</dbReference>
<evidence type="ECO:0000313" key="6">
    <source>
        <dbReference type="Proteomes" id="UP000256345"/>
    </source>
</evidence>
<evidence type="ECO:0000256" key="3">
    <source>
        <dbReference type="ARBA" id="ARBA00022679"/>
    </source>
</evidence>
<dbReference type="GO" id="GO:0008168">
    <property type="term" value="F:methyltransferase activity"/>
    <property type="evidence" value="ECO:0007669"/>
    <property type="project" value="UniProtKB-KW"/>
</dbReference>
<organism evidence="5 6">
    <name type="scientific">Archangium gephyra</name>
    <dbReference type="NCBI Taxonomy" id="48"/>
    <lineage>
        <taxon>Bacteria</taxon>
        <taxon>Pseudomonadati</taxon>
        <taxon>Myxococcota</taxon>
        <taxon>Myxococcia</taxon>
        <taxon>Myxococcales</taxon>
        <taxon>Cystobacterineae</taxon>
        <taxon>Archangiaceae</taxon>
        <taxon>Archangium</taxon>
    </lineage>
</organism>
<dbReference type="Gene3D" id="3.40.50.150">
    <property type="entry name" value="Vaccinia Virus protein VP39"/>
    <property type="match status" value="1"/>
</dbReference>
<keyword evidence="3" id="KW-0808">Transferase</keyword>
<comment type="caution">
    <text evidence="5">The sequence shown here is derived from an EMBL/GenBank/DDBJ whole genome shotgun (WGS) entry which is preliminary data.</text>
</comment>
<reference evidence="5 6" key="1">
    <citation type="submission" date="2018-08" db="EMBL/GenBank/DDBJ databases">
        <title>Genomic Encyclopedia of Archaeal and Bacterial Type Strains, Phase II (KMG-II): from individual species to whole genera.</title>
        <authorList>
            <person name="Goeker M."/>
        </authorList>
    </citation>
    <scope>NUCLEOTIDE SEQUENCE [LARGE SCALE GENOMIC DNA]</scope>
    <source>
        <strain evidence="5 6">DSM 2261</strain>
    </source>
</reference>
<evidence type="ECO:0000313" key="5">
    <source>
        <dbReference type="EMBL" id="REG25008.1"/>
    </source>
</evidence>
<dbReference type="RefSeq" id="WP_053066600.1">
    <property type="nucleotide sequence ID" value="NZ_CP011509.1"/>
</dbReference>
<protein>
    <submittedName>
        <fullName evidence="5">Methyltransferase family protein</fullName>
    </submittedName>
</protein>
<evidence type="ECO:0000256" key="1">
    <source>
        <dbReference type="ARBA" id="ARBA00006739"/>
    </source>
</evidence>
<dbReference type="PANTHER" id="PTHR43685:SF5">
    <property type="entry name" value="GLYCOSYLTRANSFERASE EPSE-RELATED"/>
    <property type="match status" value="1"/>
</dbReference>
<comment type="similarity">
    <text evidence="1">Belongs to the glycosyltransferase 2 family.</text>
</comment>
<dbReference type="SUPFAM" id="SSF53335">
    <property type="entry name" value="S-adenosyl-L-methionine-dependent methyltransferases"/>
    <property type="match status" value="1"/>
</dbReference>
<keyword evidence="2" id="KW-0328">Glycosyltransferase</keyword>
<dbReference type="Gene3D" id="3.90.550.10">
    <property type="entry name" value="Spore Coat Polysaccharide Biosynthesis Protein SpsA, Chain A"/>
    <property type="match status" value="1"/>
</dbReference>
<evidence type="ECO:0000259" key="4">
    <source>
        <dbReference type="Pfam" id="PF00535"/>
    </source>
</evidence>
<dbReference type="Pfam" id="PF00535">
    <property type="entry name" value="Glycos_transf_2"/>
    <property type="match status" value="1"/>
</dbReference>
<dbReference type="EMBL" id="QUMU01000013">
    <property type="protein sequence ID" value="REG25008.1"/>
    <property type="molecule type" value="Genomic_DNA"/>
</dbReference>
<name>A0ABX9JR42_9BACT</name>
<dbReference type="InterPro" id="IPR050834">
    <property type="entry name" value="Glycosyltransf_2"/>
</dbReference>
<dbReference type="InterPro" id="IPR029044">
    <property type="entry name" value="Nucleotide-diphossugar_trans"/>
</dbReference>
<dbReference type="Pfam" id="PF13578">
    <property type="entry name" value="Methyltransf_24"/>
    <property type="match status" value="1"/>
</dbReference>
<feature type="domain" description="Glycosyltransferase 2-like" evidence="4">
    <location>
        <begin position="537"/>
        <end position="657"/>
    </location>
</feature>
<keyword evidence="5" id="KW-0489">Methyltransferase</keyword>
<gene>
    <name evidence="5" type="ORF">ATI61_11371</name>
</gene>
<dbReference type="InterPro" id="IPR029063">
    <property type="entry name" value="SAM-dependent_MTases_sf"/>
</dbReference>
<dbReference type="SUPFAM" id="SSF53448">
    <property type="entry name" value="Nucleotide-diphospho-sugar transferases"/>
    <property type="match status" value="1"/>
</dbReference>
<dbReference type="PANTHER" id="PTHR43685">
    <property type="entry name" value="GLYCOSYLTRANSFERASE"/>
    <property type="match status" value="1"/>
</dbReference>
<sequence length="763" mass="86130">MTAPRPLRNIHACLVHERPDCVIDLVRNLHHLDPTSLILLYNGGRDASLLRTGFPFERYNAVVHPHPRPMKWGWLHDFALDCFRFALENHPFDTMTIVDSDQLGTRAGYSEFLGRFLSGNPKVGLLGNVTTPRTPGPRAGPAEHAWKEVDLWRPFLRRFPEGESQFVHWVFWPSTVFTSDAARELVRLWEDPQLQDTLRRSRIWATEEVLFPTLTALLGFPVLQNPCRYDCVRYRVHYTSAQVDAALAHPEVFWMHPVPRQFGDPLRTRLRSHHGDYARPEESLVPTEPPAAEGERLLLTWPILAEMRKVHGWLSDEEADLLIATTARALSQLPDAPAVVEVGSFCGKATLVLGRVVQALGSPARIHAIDPLDGVVGARDQGLEHHGPTRERLERTLRGAGLLEHVRLHPQRAPEVSWESPIGLLLIDGLHDYASVSQDFHHLEPWVVTGGYVAFHDYADYFPGVKLLVQEVLRSGRFRRVHCAGSLLVLRKLAEAPRRQSEPAQAPRQVVAAPEPVAAAPVEPITASGGGAGPLVSCIMPTANRRPFIPLALRNFLQQDYPARELVIVDDGSDPIADLVPEDPRIRYVRVPQRMSLGAKRNLACREARGDIIVHWDDDDWSAAHRLRYQVPALLQARAAVCGVSRVFFHQPATGRSWQYVYPPGARPWMAGSSLCFTKDFWRGHPFPDINIGEDARFLWSDPNRPLVDLADNSFFVAMIHAVNTDPKRVEQRFWHPHPTEAIRTLMGESFEEYRRSFTGGRK</sequence>
<evidence type="ECO:0000256" key="2">
    <source>
        <dbReference type="ARBA" id="ARBA00022676"/>
    </source>
</evidence>
<proteinExistence type="inferred from homology"/>